<keyword evidence="5" id="KW-1185">Reference proteome</keyword>
<comment type="caution">
    <text evidence="2">The sequence shown here is derived from an EMBL/GenBank/DDBJ whole genome shotgun (WGS) entry which is preliminary data.</text>
</comment>
<gene>
    <name evidence="2" type="ORF">LDX50_11595</name>
    <name evidence="3" type="ORF">LDX50_17565</name>
    <name evidence="4" type="ORF">LDX50_23285</name>
</gene>
<protein>
    <recommendedName>
        <fullName evidence="6">DUF4843 domain-containing protein</fullName>
    </recommendedName>
</protein>
<reference evidence="2" key="1">
    <citation type="submission" date="2021-09" db="EMBL/GenBank/DDBJ databases">
        <title>Fulvivirga sp. isolated from coastal sediment.</title>
        <authorList>
            <person name="Yu H."/>
        </authorList>
    </citation>
    <scope>NUCLEOTIDE SEQUENCE</scope>
    <source>
        <strain evidence="2">1062</strain>
    </source>
</reference>
<organism evidence="2 5">
    <name type="scientific">Fulvivirga sedimenti</name>
    <dbReference type="NCBI Taxonomy" id="2879465"/>
    <lineage>
        <taxon>Bacteria</taxon>
        <taxon>Pseudomonadati</taxon>
        <taxon>Bacteroidota</taxon>
        <taxon>Cytophagia</taxon>
        <taxon>Cytophagales</taxon>
        <taxon>Fulvivirgaceae</taxon>
        <taxon>Fulvivirga</taxon>
    </lineage>
</organism>
<name>A0A9X1KY03_9BACT</name>
<dbReference type="EMBL" id="JAIXNE010000004">
    <property type="protein sequence ID" value="MCA6077819.1"/>
    <property type="molecule type" value="Genomic_DNA"/>
</dbReference>
<dbReference type="EMBL" id="JAIXNE010000002">
    <property type="protein sequence ID" value="MCA6075514.1"/>
    <property type="molecule type" value="Genomic_DNA"/>
</dbReference>
<feature type="chain" id="PRO_5041195031" description="DUF4843 domain-containing protein" evidence="1">
    <location>
        <begin position="22"/>
        <end position="206"/>
    </location>
</feature>
<proteinExistence type="predicted"/>
<dbReference type="EMBL" id="JAIXNE010000003">
    <property type="protein sequence ID" value="MCA6076691.1"/>
    <property type="molecule type" value="Genomic_DNA"/>
</dbReference>
<evidence type="ECO:0000313" key="3">
    <source>
        <dbReference type="EMBL" id="MCA6076691.1"/>
    </source>
</evidence>
<evidence type="ECO:0000313" key="4">
    <source>
        <dbReference type="EMBL" id="MCA6077819.1"/>
    </source>
</evidence>
<evidence type="ECO:0008006" key="6">
    <source>
        <dbReference type="Google" id="ProtNLM"/>
    </source>
</evidence>
<evidence type="ECO:0000313" key="5">
    <source>
        <dbReference type="Proteomes" id="UP001139409"/>
    </source>
</evidence>
<evidence type="ECO:0000313" key="2">
    <source>
        <dbReference type="EMBL" id="MCA6075514.1"/>
    </source>
</evidence>
<dbReference type="AlphaFoldDB" id="A0A9X1KY03"/>
<keyword evidence="1" id="KW-0732">Signal</keyword>
<feature type="signal peptide" evidence="1">
    <location>
        <begin position="1"/>
        <end position="21"/>
    </location>
</feature>
<accession>A0A9X1KY03</accession>
<evidence type="ECO:0000256" key="1">
    <source>
        <dbReference type="SAM" id="SignalP"/>
    </source>
</evidence>
<dbReference type="RefSeq" id="WP_225698614.1">
    <property type="nucleotide sequence ID" value="NZ_JAIXNE010000002.1"/>
</dbReference>
<sequence>MKKIYLILPAMALITLFTIEACNEDDTLNLTLFAFEWQTEQAGVNLNDLQSQLWNPSSTITSGALEFNNVSPDPTITLNNANNINVYGAPPGNIDIYITRDPQPAEQNARAFRLYLVDDLEEGRTYSSKDSPQNYAEMVFGTQIGSGNTVFSTRPGGDTYFELKITRLNTDTRRIAGEFIFALRNEDDPNSSNSVIGFNGSFDWIY</sequence>
<dbReference type="Proteomes" id="UP001139409">
    <property type="component" value="Unassembled WGS sequence"/>
</dbReference>